<keyword evidence="2" id="KW-1185">Reference proteome</keyword>
<accession>A2DZ02</accession>
<gene>
    <name evidence="1" type="ORF">TVAG_256050</name>
</gene>
<dbReference type="VEuPathDB" id="TrichDB:TVAG_256050"/>
<name>A2DZ02_TRIV3</name>
<protein>
    <submittedName>
        <fullName evidence="1">Uncharacterized protein</fullName>
    </submittedName>
</protein>
<dbReference type="InParanoid" id="A2DZ02"/>
<dbReference type="KEGG" id="tva:4772401"/>
<reference evidence="1" key="1">
    <citation type="submission" date="2006-10" db="EMBL/GenBank/DDBJ databases">
        <authorList>
            <person name="Amadeo P."/>
            <person name="Zhao Q."/>
            <person name="Wortman J."/>
            <person name="Fraser-Liggett C."/>
            <person name="Carlton J."/>
        </authorList>
    </citation>
    <scope>NUCLEOTIDE SEQUENCE</scope>
    <source>
        <strain evidence="1">G3</strain>
    </source>
</reference>
<dbReference type="EMBL" id="DS113271">
    <property type="protein sequence ID" value="EAY14413.1"/>
    <property type="molecule type" value="Genomic_DNA"/>
</dbReference>
<dbReference type="Proteomes" id="UP000001542">
    <property type="component" value="Unassembled WGS sequence"/>
</dbReference>
<evidence type="ECO:0000313" key="2">
    <source>
        <dbReference type="Proteomes" id="UP000001542"/>
    </source>
</evidence>
<dbReference type="VEuPathDB" id="TrichDB:TVAGG3_0869010"/>
<proteinExistence type="predicted"/>
<evidence type="ECO:0000313" key="1">
    <source>
        <dbReference type="EMBL" id="EAY14413.1"/>
    </source>
</evidence>
<dbReference type="AlphaFoldDB" id="A2DZ02"/>
<organism evidence="1 2">
    <name type="scientific">Trichomonas vaginalis (strain ATCC PRA-98 / G3)</name>
    <dbReference type="NCBI Taxonomy" id="412133"/>
    <lineage>
        <taxon>Eukaryota</taxon>
        <taxon>Metamonada</taxon>
        <taxon>Parabasalia</taxon>
        <taxon>Trichomonadida</taxon>
        <taxon>Trichomonadidae</taxon>
        <taxon>Trichomonas</taxon>
    </lineage>
</organism>
<sequence length="135" mass="16129">MGALGQNHRQMVIGVRNSSTNYFNAFEQKIFHIFKTDDNFLISRLVTKEAAYKIFANSHIDDEFFTVEANRLGKLEHCKIHQVFIQNITQPEPPKFIWYTKLIHLLQIGFFYKINIWTYKRMYSAFQTKFEPEEL</sequence>
<reference evidence="1" key="2">
    <citation type="journal article" date="2007" name="Science">
        <title>Draft genome sequence of the sexually transmitted pathogen Trichomonas vaginalis.</title>
        <authorList>
            <person name="Carlton J.M."/>
            <person name="Hirt R.P."/>
            <person name="Silva J.C."/>
            <person name="Delcher A.L."/>
            <person name="Schatz M."/>
            <person name="Zhao Q."/>
            <person name="Wortman J.R."/>
            <person name="Bidwell S.L."/>
            <person name="Alsmark U.C.M."/>
            <person name="Besteiro S."/>
            <person name="Sicheritz-Ponten T."/>
            <person name="Noel C.J."/>
            <person name="Dacks J.B."/>
            <person name="Foster P.G."/>
            <person name="Simillion C."/>
            <person name="Van de Peer Y."/>
            <person name="Miranda-Saavedra D."/>
            <person name="Barton G.J."/>
            <person name="Westrop G.D."/>
            <person name="Mueller S."/>
            <person name="Dessi D."/>
            <person name="Fiori P.L."/>
            <person name="Ren Q."/>
            <person name="Paulsen I."/>
            <person name="Zhang H."/>
            <person name="Bastida-Corcuera F.D."/>
            <person name="Simoes-Barbosa A."/>
            <person name="Brown M.T."/>
            <person name="Hayes R.D."/>
            <person name="Mukherjee M."/>
            <person name="Okumura C.Y."/>
            <person name="Schneider R."/>
            <person name="Smith A.J."/>
            <person name="Vanacova S."/>
            <person name="Villalvazo M."/>
            <person name="Haas B.J."/>
            <person name="Pertea M."/>
            <person name="Feldblyum T.V."/>
            <person name="Utterback T.R."/>
            <person name="Shu C.L."/>
            <person name="Osoegawa K."/>
            <person name="de Jong P.J."/>
            <person name="Hrdy I."/>
            <person name="Horvathova L."/>
            <person name="Zubacova Z."/>
            <person name="Dolezal P."/>
            <person name="Malik S.B."/>
            <person name="Logsdon J.M. Jr."/>
            <person name="Henze K."/>
            <person name="Gupta A."/>
            <person name="Wang C.C."/>
            <person name="Dunne R.L."/>
            <person name="Upcroft J.A."/>
            <person name="Upcroft P."/>
            <person name="White O."/>
            <person name="Salzberg S.L."/>
            <person name="Tang P."/>
            <person name="Chiu C.-H."/>
            <person name="Lee Y.-S."/>
            <person name="Embley T.M."/>
            <person name="Coombs G.H."/>
            <person name="Mottram J.C."/>
            <person name="Tachezy J."/>
            <person name="Fraser-Liggett C.M."/>
            <person name="Johnson P.J."/>
        </authorList>
    </citation>
    <scope>NUCLEOTIDE SEQUENCE [LARGE SCALE GENOMIC DNA]</scope>
    <source>
        <strain evidence="1">G3</strain>
    </source>
</reference>